<keyword evidence="1" id="KW-1133">Transmembrane helix</keyword>
<accession>A0ABW0GRH3</accession>
<keyword evidence="3" id="KW-1185">Reference proteome</keyword>
<protein>
    <recommendedName>
        <fullName evidence="4">Prepilin-type N-terminal cleavage/methylation domain-containing protein</fullName>
    </recommendedName>
</protein>
<evidence type="ECO:0008006" key="4">
    <source>
        <dbReference type="Google" id="ProtNLM"/>
    </source>
</evidence>
<sequence>MHDLTLRLHVLASLLILGRLSSGRVRPGPSTGTRHPSQRDAGFTTIEWVVIALGLFLVAGLAVAAINAVVNDRLSQLT</sequence>
<dbReference type="RefSeq" id="WP_340271146.1">
    <property type="nucleotide sequence ID" value="NZ_JBBEOG010000009.1"/>
</dbReference>
<keyword evidence="1" id="KW-0472">Membrane</keyword>
<dbReference type="PROSITE" id="PS00409">
    <property type="entry name" value="PROKAR_NTER_METHYL"/>
    <property type="match status" value="1"/>
</dbReference>
<dbReference type="EMBL" id="JBHSLD010000013">
    <property type="protein sequence ID" value="MFC5381825.1"/>
    <property type="molecule type" value="Genomic_DNA"/>
</dbReference>
<evidence type="ECO:0000313" key="3">
    <source>
        <dbReference type="Proteomes" id="UP001596122"/>
    </source>
</evidence>
<gene>
    <name evidence="2" type="ORF">ACFPJ6_13635</name>
</gene>
<comment type="caution">
    <text evidence="2">The sequence shown here is derived from an EMBL/GenBank/DDBJ whole genome shotgun (WGS) entry which is preliminary data.</text>
</comment>
<feature type="transmembrane region" description="Helical" evidence="1">
    <location>
        <begin position="47"/>
        <end position="70"/>
    </location>
</feature>
<evidence type="ECO:0000313" key="2">
    <source>
        <dbReference type="EMBL" id="MFC5381825.1"/>
    </source>
</evidence>
<organism evidence="2 3">
    <name type="scientific">Aquipuribacter nitratireducens</name>
    <dbReference type="NCBI Taxonomy" id="650104"/>
    <lineage>
        <taxon>Bacteria</taxon>
        <taxon>Bacillati</taxon>
        <taxon>Actinomycetota</taxon>
        <taxon>Actinomycetes</taxon>
        <taxon>Micrococcales</taxon>
        <taxon>Intrasporangiaceae</taxon>
        <taxon>Aquipuribacter</taxon>
    </lineage>
</organism>
<dbReference type="InterPro" id="IPR012902">
    <property type="entry name" value="N_methyl_site"/>
</dbReference>
<evidence type="ECO:0000256" key="1">
    <source>
        <dbReference type="SAM" id="Phobius"/>
    </source>
</evidence>
<name>A0ABW0GRH3_9MICO</name>
<keyword evidence="1" id="KW-0812">Transmembrane</keyword>
<proteinExistence type="predicted"/>
<dbReference type="Proteomes" id="UP001596122">
    <property type="component" value="Unassembled WGS sequence"/>
</dbReference>
<reference evidence="3" key="1">
    <citation type="journal article" date="2019" name="Int. J. Syst. Evol. Microbiol.">
        <title>The Global Catalogue of Microorganisms (GCM) 10K type strain sequencing project: providing services to taxonomists for standard genome sequencing and annotation.</title>
        <authorList>
            <consortium name="The Broad Institute Genomics Platform"/>
            <consortium name="The Broad Institute Genome Sequencing Center for Infectious Disease"/>
            <person name="Wu L."/>
            <person name="Ma J."/>
        </authorList>
    </citation>
    <scope>NUCLEOTIDE SEQUENCE [LARGE SCALE GENOMIC DNA]</scope>
    <source>
        <strain evidence="3">CCUG 43114</strain>
    </source>
</reference>